<evidence type="ECO:0000256" key="7">
    <source>
        <dbReference type="SAM" id="Phobius"/>
    </source>
</evidence>
<dbReference type="OrthoDB" id="3897607at2759"/>
<feature type="transmembrane region" description="Helical" evidence="7">
    <location>
        <begin position="122"/>
        <end position="145"/>
    </location>
</feature>
<evidence type="ECO:0000256" key="4">
    <source>
        <dbReference type="ARBA" id="ARBA00023136"/>
    </source>
</evidence>
<accession>A0A9P7Z588</accession>
<sequence>MPQHMMESRADTLRTLFVVLLSISYVFTSLRVYIQWQLSKTFGADDCFLLAALGSFSIYIAVGMLSIGHGIGALNIDNLDPDLAVGLRYWLLAEIHYIITCTLLRLTCVIQLRKLATKPRQSWVLAGLAAATVVYNTGFCLLVLFQCAPIQFSWKGWVEMAVGSNIDPQFMAQVSYGFTGMGTGVDWLLVVISPWFSWEGGELDMSRNAKMGLRVLLIIGFGAGAAGLVRIPTTSQLLTTDDFFYDCVPIAMACTLECGLGFVSLSASTFKHICPSFFEKPPKPSPASTLIPLELHEKRLSKDSAASTRGSSSGGSTGAQNPNDTVLRKVSNDKSKQVA</sequence>
<name>A0A9P7Z588_9HELO</name>
<feature type="transmembrane region" description="Helical" evidence="7">
    <location>
        <begin position="170"/>
        <end position="192"/>
    </location>
</feature>
<organism evidence="9 10">
    <name type="scientific">Calycina marina</name>
    <dbReference type="NCBI Taxonomy" id="1763456"/>
    <lineage>
        <taxon>Eukaryota</taxon>
        <taxon>Fungi</taxon>
        <taxon>Dikarya</taxon>
        <taxon>Ascomycota</taxon>
        <taxon>Pezizomycotina</taxon>
        <taxon>Leotiomycetes</taxon>
        <taxon>Helotiales</taxon>
        <taxon>Pezizellaceae</taxon>
        <taxon>Calycina</taxon>
    </lineage>
</organism>
<reference evidence="9" key="1">
    <citation type="journal article" date="2021" name="IMA Fungus">
        <title>Genomic characterization of three marine fungi, including Emericellopsis atlantica sp. nov. with signatures of a generalist lifestyle and marine biomass degradation.</title>
        <authorList>
            <person name="Hagestad O.C."/>
            <person name="Hou L."/>
            <person name="Andersen J.H."/>
            <person name="Hansen E.H."/>
            <person name="Altermark B."/>
            <person name="Li C."/>
            <person name="Kuhnert E."/>
            <person name="Cox R.J."/>
            <person name="Crous P.W."/>
            <person name="Spatafora J.W."/>
            <person name="Lail K."/>
            <person name="Amirebrahimi M."/>
            <person name="Lipzen A."/>
            <person name="Pangilinan J."/>
            <person name="Andreopoulos W."/>
            <person name="Hayes R.D."/>
            <person name="Ng V."/>
            <person name="Grigoriev I.V."/>
            <person name="Jackson S.A."/>
            <person name="Sutton T.D.S."/>
            <person name="Dobson A.D.W."/>
            <person name="Rama T."/>
        </authorList>
    </citation>
    <scope>NUCLEOTIDE SEQUENCE</scope>
    <source>
        <strain evidence="9">TRa3180A</strain>
    </source>
</reference>
<dbReference type="EMBL" id="MU253828">
    <property type="protein sequence ID" value="KAG9245839.1"/>
    <property type="molecule type" value="Genomic_DNA"/>
</dbReference>
<evidence type="ECO:0000259" key="8">
    <source>
        <dbReference type="Pfam" id="PF20684"/>
    </source>
</evidence>
<dbReference type="AlphaFoldDB" id="A0A9P7Z588"/>
<feature type="transmembrane region" description="Helical" evidence="7">
    <location>
        <begin position="46"/>
        <end position="67"/>
    </location>
</feature>
<dbReference type="Pfam" id="PF20684">
    <property type="entry name" value="Fung_rhodopsin"/>
    <property type="match status" value="1"/>
</dbReference>
<dbReference type="PANTHER" id="PTHR33048">
    <property type="entry name" value="PTH11-LIKE INTEGRAL MEMBRANE PROTEIN (AFU_ORTHOLOGUE AFUA_5G11245)"/>
    <property type="match status" value="1"/>
</dbReference>
<keyword evidence="4 7" id="KW-0472">Membrane</keyword>
<evidence type="ECO:0000256" key="5">
    <source>
        <dbReference type="ARBA" id="ARBA00038359"/>
    </source>
</evidence>
<evidence type="ECO:0000256" key="1">
    <source>
        <dbReference type="ARBA" id="ARBA00004141"/>
    </source>
</evidence>
<feature type="transmembrane region" description="Helical" evidence="7">
    <location>
        <begin position="12"/>
        <end position="34"/>
    </location>
</feature>
<gene>
    <name evidence="9" type="ORF">BJ878DRAFT_540857</name>
</gene>
<dbReference type="InterPro" id="IPR049326">
    <property type="entry name" value="Rhodopsin_dom_fungi"/>
</dbReference>
<dbReference type="PANTHER" id="PTHR33048:SF96">
    <property type="entry name" value="INTEGRAL MEMBRANE PROTEIN"/>
    <property type="match status" value="1"/>
</dbReference>
<feature type="compositionally biased region" description="Basic and acidic residues" evidence="6">
    <location>
        <begin position="326"/>
        <end position="339"/>
    </location>
</feature>
<feature type="domain" description="Rhodopsin" evidence="8">
    <location>
        <begin position="30"/>
        <end position="273"/>
    </location>
</feature>
<keyword evidence="10" id="KW-1185">Reference proteome</keyword>
<keyword evidence="3 7" id="KW-1133">Transmembrane helix</keyword>
<evidence type="ECO:0000256" key="6">
    <source>
        <dbReference type="SAM" id="MobiDB-lite"/>
    </source>
</evidence>
<feature type="transmembrane region" description="Helical" evidence="7">
    <location>
        <begin position="87"/>
        <end position="110"/>
    </location>
</feature>
<keyword evidence="2 7" id="KW-0812">Transmembrane</keyword>
<evidence type="ECO:0000256" key="2">
    <source>
        <dbReference type="ARBA" id="ARBA00022692"/>
    </source>
</evidence>
<comment type="subcellular location">
    <subcellularLocation>
        <location evidence="1">Membrane</location>
        <topology evidence="1">Multi-pass membrane protein</topology>
    </subcellularLocation>
</comment>
<feature type="region of interest" description="Disordered" evidence="6">
    <location>
        <begin position="300"/>
        <end position="339"/>
    </location>
</feature>
<comment type="similarity">
    <text evidence="5">Belongs to the SAT4 family.</text>
</comment>
<protein>
    <recommendedName>
        <fullName evidence="8">Rhodopsin domain-containing protein</fullName>
    </recommendedName>
</protein>
<comment type="caution">
    <text evidence="9">The sequence shown here is derived from an EMBL/GenBank/DDBJ whole genome shotgun (WGS) entry which is preliminary data.</text>
</comment>
<dbReference type="InterPro" id="IPR052337">
    <property type="entry name" value="SAT4-like"/>
</dbReference>
<feature type="transmembrane region" description="Helical" evidence="7">
    <location>
        <begin position="243"/>
        <end position="263"/>
    </location>
</feature>
<evidence type="ECO:0000313" key="10">
    <source>
        <dbReference type="Proteomes" id="UP000887226"/>
    </source>
</evidence>
<feature type="transmembrane region" description="Helical" evidence="7">
    <location>
        <begin position="213"/>
        <end position="231"/>
    </location>
</feature>
<evidence type="ECO:0000256" key="3">
    <source>
        <dbReference type="ARBA" id="ARBA00022989"/>
    </source>
</evidence>
<evidence type="ECO:0000313" key="9">
    <source>
        <dbReference type="EMBL" id="KAG9245839.1"/>
    </source>
</evidence>
<proteinExistence type="inferred from homology"/>
<dbReference type="GO" id="GO:0016020">
    <property type="term" value="C:membrane"/>
    <property type="evidence" value="ECO:0007669"/>
    <property type="project" value="UniProtKB-SubCell"/>
</dbReference>
<dbReference type="Proteomes" id="UP000887226">
    <property type="component" value="Unassembled WGS sequence"/>
</dbReference>